<sequence length="319" mass="35055">MPLVIPPLYRRAALADVRAVGDRFRSPSVDGALIRIRPGVYVRDDDWDAASPEERVAARAVALVQGSSDGVVVSHESAAALHGLPLMRPDPERVHVILGSERPGTGRGTIRHRGELSAGEVETVHGIRCTSLARTVADVARTASYEQAVVVADAALRRVAELRNHGHDPERARRLRRAAEQIAERSAHGRARARRVLAFADGRAQLPGESVSRIRLAEIGFRRIRLQVEVAGPRPGSRFFVDFGIEEADAWGEFDGAIKYVDGRMQAGRAADAVLDEEKQREDWIRGTTQRRFARWGWPHVRTARHLGARLAAFGIAAP</sequence>
<accession>A0ABY3RYN6</accession>
<dbReference type="EMBL" id="CP082781">
    <property type="protein sequence ID" value="UGS28114.1"/>
    <property type="molecule type" value="Genomic_DNA"/>
</dbReference>
<organism evidence="1 2">
    <name type="scientific">Microbacterium resistens</name>
    <dbReference type="NCBI Taxonomy" id="156977"/>
    <lineage>
        <taxon>Bacteria</taxon>
        <taxon>Bacillati</taxon>
        <taxon>Actinomycetota</taxon>
        <taxon>Actinomycetes</taxon>
        <taxon>Micrococcales</taxon>
        <taxon>Microbacteriaceae</taxon>
        <taxon>Microbacterium</taxon>
    </lineage>
</organism>
<evidence type="ECO:0000313" key="1">
    <source>
        <dbReference type="EMBL" id="UGS28114.1"/>
    </source>
</evidence>
<evidence type="ECO:0008006" key="3">
    <source>
        <dbReference type="Google" id="ProtNLM"/>
    </source>
</evidence>
<protein>
    <recommendedName>
        <fullName evidence="3">Transcriptional regulator, AbiEi antitoxin, Type IV TA system</fullName>
    </recommendedName>
</protein>
<proteinExistence type="predicted"/>
<gene>
    <name evidence="1" type="ORF">K8F61_08135</name>
</gene>
<keyword evidence="2" id="KW-1185">Reference proteome</keyword>
<reference evidence="1 2" key="1">
    <citation type="submission" date="2023-01" db="EMBL/GenBank/DDBJ databases">
        <title>Characterization of estradiol degrading bacteria Microbacterium sp. MZT7 and reveal degrading genes through genome analysis.</title>
        <authorList>
            <person name="Hao P."/>
            <person name="Gao Y."/>
        </authorList>
    </citation>
    <scope>NUCLEOTIDE SEQUENCE [LARGE SCALE GENOMIC DNA]</scope>
    <source>
        <strain evidence="1 2">MZT7</strain>
    </source>
</reference>
<name>A0ABY3RYN6_9MICO</name>
<dbReference type="RefSeq" id="WP_231821296.1">
    <property type="nucleotide sequence ID" value="NZ_CP082781.1"/>
</dbReference>
<dbReference type="Proteomes" id="UP001199642">
    <property type="component" value="Chromosome"/>
</dbReference>
<evidence type="ECO:0000313" key="2">
    <source>
        <dbReference type="Proteomes" id="UP001199642"/>
    </source>
</evidence>